<organism evidence="1 2">
    <name type="scientific">Calidithermus terrae</name>
    <dbReference type="NCBI Taxonomy" id="1408545"/>
    <lineage>
        <taxon>Bacteria</taxon>
        <taxon>Thermotogati</taxon>
        <taxon>Deinococcota</taxon>
        <taxon>Deinococci</taxon>
        <taxon>Thermales</taxon>
        <taxon>Thermaceae</taxon>
        <taxon>Calidithermus</taxon>
    </lineage>
</organism>
<dbReference type="Gene3D" id="3.40.50.720">
    <property type="entry name" value="NAD(P)-binding Rossmann-like Domain"/>
    <property type="match status" value="1"/>
</dbReference>
<accession>A0A399F2K3</accession>
<evidence type="ECO:0000313" key="2">
    <source>
        <dbReference type="Proteomes" id="UP000265715"/>
    </source>
</evidence>
<dbReference type="GO" id="GO:0141148">
    <property type="term" value="F:enoyl-[acyl-carrier-protein] reductase (NADPH) activity"/>
    <property type="evidence" value="ECO:0007669"/>
    <property type="project" value="UniProtKB-EC"/>
</dbReference>
<protein>
    <submittedName>
        <fullName evidence="1">Enoyl-[acyl-carrier-protein] reductase [NADPH] FabL</fullName>
        <ecNumber evidence="1">1.3.1.104</ecNumber>
    </submittedName>
</protein>
<dbReference type="RefSeq" id="WP_119313298.1">
    <property type="nucleotide sequence ID" value="NZ_QXDL01000001.1"/>
</dbReference>
<dbReference type="InterPro" id="IPR002347">
    <property type="entry name" value="SDR_fam"/>
</dbReference>
<dbReference type="EC" id="1.3.1.104" evidence="1"/>
<evidence type="ECO:0000313" key="1">
    <source>
        <dbReference type="EMBL" id="RIH90934.1"/>
    </source>
</evidence>
<keyword evidence="2" id="KW-1185">Reference proteome</keyword>
<dbReference type="AlphaFoldDB" id="A0A399F2K3"/>
<dbReference type="SUPFAM" id="SSF51735">
    <property type="entry name" value="NAD(P)-binding Rossmann-fold domains"/>
    <property type="match status" value="1"/>
</dbReference>
<name>A0A399F2K3_9DEIN</name>
<gene>
    <name evidence="1" type="primary">fabL</name>
    <name evidence="1" type="ORF">Mterra_00012</name>
</gene>
<keyword evidence="1" id="KW-0560">Oxidoreductase</keyword>
<sequence length="282" mass="30616">MFDLSGKVALVSGASRGVGKGIALELAACGATVYVTGRTRPGETVDGLGGSVFDTAAEIEREGGKCIPLLCDHADDSQTLAVFERVHAEHPHLDILVNNVWAGYQYMLEDTAGGRAFTWGNPFWQQPRWRWDAMFGSGVRARYVCSQLAAARMVEARKGLIVNISFWAAQKYMANVVYGLAHAVNDRMAKDMALELRPYGVAAVSLYPGLVRTEGVLRAAEHFDLSNSESPRFPGRAVAALASDPRVMERSGQALVAARLGLEYGFRDVDGRQPRPVSLEEA</sequence>
<dbReference type="Pfam" id="PF00106">
    <property type="entry name" value="adh_short"/>
    <property type="match status" value="1"/>
</dbReference>
<dbReference type="PANTHER" id="PTHR44147">
    <property type="entry name" value="DEHYDROGENASE/REDUCTASE SDR FAMILY MEMBER 1"/>
    <property type="match status" value="1"/>
</dbReference>
<dbReference type="OrthoDB" id="9803333at2"/>
<reference evidence="1 2" key="1">
    <citation type="submission" date="2018-08" db="EMBL/GenBank/DDBJ databases">
        <title>Meiothermus terrae DSM 26712 genome sequencing project.</title>
        <authorList>
            <person name="Da Costa M.S."/>
            <person name="Albuquerque L."/>
            <person name="Raposo P."/>
            <person name="Froufe H.J.C."/>
            <person name="Barroso C.S."/>
            <person name="Egas C."/>
        </authorList>
    </citation>
    <scope>NUCLEOTIDE SEQUENCE [LARGE SCALE GENOMIC DNA]</scope>
    <source>
        <strain evidence="1 2">DSM 26712</strain>
    </source>
</reference>
<dbReference type="InterPro" id="IPR036291">
    <property type="entry name" value="NAD(P)-bd_dom_sf"/>
</dbReference>
<comment type="caution">
    <text evidence="1">The sequence shown here is derived from an EMBL/GenBank/DDBJ whole genome shotgun (WGS) entry which is preliminary data.</text>
</comment>
<dbReference type="PRINTS" id="PR00081">
    <property type="entry name" value="GDHRDH"/>
</dbReference>
<proteinExistence type="predicted"/>
<dbReference type="PANTHER" id="PTHR44147:SF2">
    <property type="entry name" value="DEHYDROGENASE_REDUCTASE SDR FAMILY MEMBER 1"/>
    <property type="match status" value="1"/>
</dbReference>
<dbReference type="Proteomes" id="UP000265715">
    <property type="component" value="Unassembled WGS sequence"/>
</dbReference>
<dbReference type="EMBL" id="QXDL01000001">
    <property type="protein sequence ID" value="RIH90934.1"/>
    <property type="molecule type" value="Genomic_DNA"/>
</dbReference>